<dbReference type="OrthoDB" id="2407490at2"/>
<dbReference type="PATRIC" id="fig|176280.10.peg.462"/>
<name>A0A0H2VFB7_STAES</name>
<dbReference type="InterPro" id="IPR043131">
    <property type="entry name" value="BCAT-like_N"/>
</dbReference>
<dbReference type="KEGG" id="sep:SE_0490"/>
<dbReference type="RefSeq" id="WP_002468855.1">
    <property type="nucleotide sequence ID" value="NC_004461.1"/>
</dbReference>
<dbReference type="Gene3D" id="3.30.470.10">
    <property type="match status" value="1"/>
</dbReference>
<protein>
    <submittedName>
        <fullName evidence="1">Putative para-aminobenzoate synthase component I</fullName>
    </submittedName>
</protein>
<dbReference type="AlphaFoldDB" id="A0A0H2VFB7"/>
<dbReference type="Proteomes" id="UP000001411">
    <property type="component" value="Chromosome"/>
</dbReference>
<dbReference type="Pfam" id="PF01063">
    <property type="entry name" value="Aminotran_4"/>
    <property type="match status" value="1"/>
</dbReference>
<dbReference type="InterPro" id="IPR043132">
    <property type="entry name" value="BCAT-like_C"/>
</dbReference>
<dbReference type="GO" id="GO:0003824">
    <property type="term" value="F:catalytic activity"/>
    <property type="evidence" value="ECO:0007669"/>
    <property type="project" value="InterPro"/>
</dbReference>
<gene>
    <name evidence="1" type="ordered locus">SE_0490</name>
</gene>
<dbReference type="InterPro" id="IPR036038">
    <property type="entry name" value="Aminotransferase-like"/>
</dbReference>
<dbReference type="InterPro" id="IPR001544">
    <property type="entry name" value="Aminotrans_IV"/>
</dbReference>
<evidence type="ECO:0000313" key="2">
    <source>
        <dbReference type="Proteomes" id="UP000001411"/>
    </source>
</evidence>
<sequence>MHLFETMKLDKGFIPRLDYHYQRISTSSEHLGFQFDHLFWKQFIHNIKTLHSKGVYRLKVTLNKEGELNYELFPIPDKPFFTARLVQQKKNIDKVIITNKTTERDYLTHNHFTDLILIYDEDGKILEFDIGNVMIQERDKLYTPTYKGDMLPGCMRQSLIDQGKVIEKDFYIEEFKEKIKSSQINVYLINSLREVVGVKVYV</sequence>
<dbReference type="SUPFAM" id="SSF56752">
    <property type="entry name" value="D-aminoacid aminotransferase-like PLP-dependent enzymes"/>
    <property type="match status" value="1"/>
</dbReference>
<reference evidence="1 2" key="1">
    <citation type="journal article" date="2003" name="Mol. Microbiol.">
        <title>Genome-based analysis of virulence genes in a non-biofilm-forming Staphylococcus epidermidis strain (ATCC 12228).</title>
        <authorList>
            <person name="Zhang Y.Q."/>
            <person name="Ren S.X."/>
            <person name="Li H.L."/>
            <person name="Wang Y.X."/>
            <person name="Fu G."/>
            <person name="Yang J."/>
            <person name="Qin Z.Q."/>
            <person name="Miao Y.G."/>
            <person name="Wang W.Y."/>
            <person name="Chen R.S."/>
            <person name="Shen Y."/>
            <person name="Chen Z."/>
            <person name="Yuan Z.H."/>
            <person name="Zhao G.P."/>
            <person name="Qu D."/>
            <person name="Danchin A."/>
            <person name="Wen Y.M."/>
        </authorList>
    </citation>
    <scope>NUCLEOTIDE SEQUENCE [LARGE SCALE GENOMIC DNA]</scope>
    <source>
        <strain evidence="2">ATCC 12228 / FDA PCI 1200</strain>
    </source>
</reference>
<dbReference type="SMR" id="A0A0H2VFB7"/>
<dbReference type="EMBL" id="AE015929">
    <property type="protein sequence ID" value="AAO04087.1"/>
    <property type="molecule type" value="Genomic_DNA"/>
</dbReference>
<dbReference type="HOGENOM" id="CLU_020844_6_1_9"/>
<evidence type="ECO:0000313" key="1">
    <source>
        <dbReference type="EMBL" id="AAO04087.1"/>
    </source>
</evidence>
<organism evidence="1 2">
    <name type="scientific">Staphylococcus epidermidis (strain ATCC 12228 / FDA PCI 1200)</name>
    <dbReference type="NCBI Taxonomy" id="176280"/>
    <lineage>
        <taxon>Bacteria</taxon>
        <taxon>Bacillati</taxon>
        <taxon>Bacillota</taxon>
        <taxon>Bacilli</taxon>
        <taxon>Bacillales</taxon>
        <taxon>Staphylococcaceae</taxon>
        <taxon>Staphylococcus</taxon>
    </lineage>
</organism>
<accession>A0A0H2VFB7</accession>
<proteinExistence type="predicted"/>
<dbReference type="Gene3D" id="3.20.10.10">
    <property type="entry name" value="D-amino Acid Aminotransferase, subunit A, domain 2"/>
    <property type="match status" value="1"/>
</dbReference>
<dbReference type="eggNOG" id="COG0115">
    <property type="taxonomic scope" value="Bacteria"/>
</dbReference>